<proteinExistence type="inferred from homology"/>
<dbReference type="EMBL" id="GGFL01000275">
    <property type="protein sequence ID" value="MBW64453.1"/>
    <property type="molecule type" value="Transcribed_RNA"/>
</dbReference>
<reference evidence="12" key="1">
    <citation type="submission" date="2018-01" db="EMBL/GenBank/DDBJ databases">
        <title>An insight into the sialome of Amazonian anophelines.</title>
        <authorList>
            <person name="Ribeiro J.M."/>
            <person name="Scarpassa V."/>
            <person name="Calvo E."/>
        </authorList>
    </citation>
    <scope>NUCLEOTIDE SEQUENCE</scope>
</reference>
<dbReference type="AlphaFoldDB" id="A0A2M4CGL1"/>
<sequence length="723" mass="79711">MSSEWAVVGKQKKSREQKGDKKSQNASAKVPKIEDNAAEMDAFRLLYADLKEEMIAKLIALKDSNGKAGLKAAAGTLPNSDKRVPTPTGGQAAQPAGRNGSKAKEPEKLKRSVTSATIPFKNLEAAFAEINANELRSQLVAVNVQFKDNPLMVLKALTGSLNSKLRLKDCDPVYSGRSNSYPYDIVPKDVRRVIDDCIVEAGEENVKYFFDLTLSNLVTDMNTNLPYHGHKLMLQAIANHHPSACVNNLARNAILRNSYQNRSNIGLSLLWALGQGGYKDLNVGLKVWQDIMVPVLDLKSYSEFVSTYVNAIVSGNSQQRLDLGSSEFLTILSSLTQPKRNDDLESAARQLVEQYVLGSPKAAATFTVLFNNVSFITRPTMIHYGLALCLLEDPECTGVWMKLYRNHLQTSLGIFNFLIGSRQDYNKKVEGVDAKTQRSIYTSRPDVFDDLFSEEHFLQFLAKVNVLNQELNVAKKEVEVLKSITAVVKELQQQGTSGGKSKKKPSNKGNSQASSSSSVTSCVCKFLFATFLLFGVTGALLGYDTYRAGGKFEASLTGQTLKQAGLLPAVQDAWTCTLKFSARGYKWAEANLPGYYQATCKALGPYVEFSIDFSKVLWNGAKKGFANAKQLAQQKLPVVADFIEQYAPGLPKKIGDAVCSSCDALCAFTVKSYNFTVEFFKTKVFVGQLSSENLGKVYNNTQQAAAQYYSWFNDQVNFYAKLK</sequence>
<evidence type="ECO:0000313" key="12">
    <source>
        <dbReference type="EMBL" id="MBW64453.1"/>
    </source>
</evidence>
<dbReference type="PANTHER" id="PTHR13448:SF0">
    <property type="entry name" value="TRANSMEMBRANE PROTEIN 214"/>
    <property type="match status" value="1"/>
</dbReference>
<dbReference type="VEuPathDB" id="VectorBase:ADAC009780"/>
<keyword evidence="7" id="KW-1133">Transmembrane helix</keyword>
<evidence type="ECO:0000256" key="4">
    <source>
        <dbReference type="ARBA" id="ARBA00022692"/>
    </source>
</evidence>
<evidence type="ECO:0000256" key="6">
    <source>
        <dbReference type="ARBA" id="ARBA00022824"/>
    </source>
</evidence>
<feature type="compositionally biased region" description="Basic and acidic residues" evidence="11">
    <location>
        <begin position="14"/>
        <end position="23"/>
    </location>
</feature>
<feature type="region of interest" description="Disordered" evidence="11">
    <location>
        <begin position="495"/>
        <end position="516"/>
    </location>
</feature>
<evidence type="ECO:0000256" key="5">
    <source>
        <dbReference type="ARBA" id="ARBA00022703"/>
    </source>
</evidence>
<feature type="region of interest" description="Disordered" evidence="11">
    <location>
        <begin position="1"/>
        <end position="34"/>
    </location>
</feature>
<feature type="compositionally biased region" description="Low complexity" evidence="11">
    <location>
        <begin position="507"/>
        <end position="516"/>
    </location>
</feature>
<protein>
    <recommendedName>
        <fullName evidence="13">Transmembrane protein 214</fullName>
    </recommendedName>
</protein>
<organism evidence="12">
    <name type="scientific">Anopheles darlingi</name>
    <name type="common">Mosquito</name>
    <dbReference type="NCBI Taxonomy" id="43151"/>
    <lineage>
        <taxon>Eukaryota</taxon>
        <taxon>Metazoa</taxon>
        <taxon>Ecdysozoa</taxon>
        <taxon>Arthropoda</taxon>
        <taxon>Hexapoda</taxon>
        <taxon>Insecta</taxon>
        <taxon>Pterygota</taxon>
        <taxon>Neoptera</taxon>
        <taxon>Endopterygota</taxon>
        <taxon>Diptera</taxon>
        <taxon>Nematocera</taxon>
        <taxon>Culicoidea</taxon>
        <taxon>Culicidae</taxon>
        <taxon>Anophelinae</taxon>
        <taxon>Anopheles</taxon>
    </lineage>
</organism>
<dbReference type="GO" id="GO:0005794">
    <property type="term" value="C:Golgi apparatus"/>
    <property type="evidence" value="ECO:0007669"/>
    <property type="project" value="TreeGrafter"/>
</dbReference>
<comment type="function">
    <text evidence="10">Critical mediator, in cooperation with CASP4, of endoplasmic reticulum-stress induced apoptosis. Required or the activation of CASP4 following endoplasmic reticulum stress.</text>
</comment>
<dbReference type="GO" id="GO:0006915">
    <property type="term" value="P:apoptotic process"/>
    <property type="evidence" value="ECO:0007669"/>
    <property type="project" value="UniProtKB-KW"/>
</dbReference>
<keyword evidence="6" id="KW-0256">Endoplasmic reticulum</keyword>
<name>A0A2M4CGL1_ANODA</name>
<dbReference type="InterPro" id="IPR019308">
    <property type="entry name" value="TMEM214"/>
</dbReference>
<keyword evidence="5" id="KW-0053">Apoptosis</keyword>
<evidence type="ECO:0000256" key="1">
    <source>
        <dbReference type="ARBA" id="ARBA00004477"/>
    </source>
</evidence>
<evidence type="ECO:0000256" key="2">
    <source>
        <dbReference type="ARBA" id="ARBA00007984"/>
    </source>
</evidence>
<keyword evidence="9" id="KW-0325">Glycoprotein</keyword>
<dbReference type="VEuPathDB" id="VectorBase:ADAR2_012297"/>
<evidence type="ECO:0000256" key="9">
    <source>
        <dbReference type="ARBA" id="ARBA00023180"/>
    </source>
</evidence>
<dbReference type="VEuPathDB" id="VectorBase:ADAC009789"/>
<evidence type="ECO:0000256" key="7">
    <source>
        <dbReference type="ARBA" id="ARBA00022989"/>
    </source>
</evidence>
<evidence type="ECO:0000256" key="10">
    <source>
        <dbReference type="ARBA" id="ARBA00024938"/>
    </source>
</evidence>
<keyword evidence="4" id="KW-0812">Transmembrane</keyword>
<evidence type="ECO:0000256" key="8">
    <source>
        <dbReference type="ARBA" id="ARBA00023136"/>
    </source>
</evidence>
<comment type="subunit">
    <text evidence="3">Constitutively interacts with CASP4; required for the localization of procaspase 4 to the ER.</text>
</comment>
<comment type="subcellular location">
    <subcellularLocation>
        <location evidence="1">Endoplasmic reticulum membrane</location>
        <topology evidence="1">Multi-pass membrane protein</topology>
    </subcellularLocation>
</comment>
<accession>A0A2M4CGL1</accession>
<evidence type="ECO:0000256" key="3">
    <source>
        <dbReference type="ARBA" id="ARBA00011720"/>
    </source>
</evidence>
<dbReference type="Pfam" id="PF10151">
    <property type="entry name" value="TMEM214"/>
    <property type="match status" value="1"/>
</dbReference>
<comment type="similarity">
    <text evidence="2">Belongs to the TMEM214 family.</text>
</comment>
<feature type="region of interest" description="Disordered" evidence="11">
    <location>
        <begin position="72"/>
        <end position="108"/>
    </location>
</feature>
<evidence type="ECO:0000256" key="11">
    <source>
        <dbReference type="SAM" id="MobiDB-lite"/>
    </source>
</evidence>
<dbReference type="PANTHER" id="PTHR13448">
    <property type="entry name" value="TRANSMEMBRANE PROTEIN 214"/>
    <property type="match status" value="1"/>
</dbReference>
<evidence type="ECO:0008006" key="13">
    <source>
        <dbReference type="Google" id="ProtNLM"/>
    </source>
</evidence>
<keyword evidence="8" id="KW-0472">Membrane</keyword>
<dbReference type="GO" id="GO:0005789">
    <property type="term" value="C:endoplasmic reticulum membrane"/>
    <property type="evidence" value="ECO:0007669"/>
    <property type="project" value="UniProtKB-SubCell"/>
</dbReference>